<protein>
    <submittedName>
        <fullName evidence="1">Uncharacterized protein</fullName>
    </submittedName>
</protein>
<evidence type="ECO:0000313" key="2">
    <source>
        <dbReference type="Proteomes" id="UP000011864"/>
    </source>
</evidence>
<keyword evidence="2" id="KW-1185">Reference proteome</keyword>
<dbReference type="RefSeq" id="WP_007635199.1">
    <property type="nucleotide sequence ID" value="NC_020514.1"/>
</dbReference>
<organism evidence="1 2">
    <name type="scientific">Paraglaciecola psychrophila 170</name>
    <dbReference type="NCBI Taxonomy" id="1129794"/>
    <lineage>
        <taxon>Bacteria</taxon>
        <taxon>Pseudomonadati</taxon>
        <taxon>Pseudomonadota</taxon>
        <taxon>Gammaproteobacteria</taxon>
        <taxon>Alteromonadales</taxon>
        <taxon>Alteromonadaceae</taxon>
        <taxon>Paraglaciecola</taxon>
    </lineage>
</organism>
<evidence type="ECO:0000313" key="1">
    <source>
        <dbReference type="EMBL" id="AGH45592.1"/>
    </source>
</evidence>
<sequence>MKPFAATLGAGGITTAAETEKMNEQNTMLFTRELKYVFGLSIKLPFFENVVRIEVLDMSY</sequence>
<dbReference type="STRING" id="1129794.C427_3483"/>
<dbReference type="HOGENOM" id="CLU_2937476_0_0_6"/>
<dbReference type="AlphaFoldDB" id="K7AKX2"/>
<dbReference type="PATRIC" id="fig|1129794.4.peg.3465"/>
<dbReference type="Proteomes" id="UP000011864">
    <property type="component" value="Chromosome"/>
</dbReference>
<dbReference type="KEGG" id="gps:C427_3483"/>
<accession>K7AKX2</accession>
<reference evidence="1 2" key="1">
    <citation type="journal article" date="2013" name="Genome Announc.">
        <title>Complete Genome Sequence of Glaciecola psychrophila Strain 170T.</title>
        <authorList>
            <person name="Yin J."/>
            <person name="Chen J."/>
            <person name="Liu G."/>
            <person name="Yu Y."/>
            <person name="Song L."/>
            <person name="Wang X."/>
            <person name="Qu X."/>
        </authorList>
    </citation>
    <scope>NUCLEOTIDE SEQUENCE [LARGE SCALE GENOMIC DNA]</scope>
    <source>
        <strain evidence="1 2">170</strain>
    </source>
</reference>
<dbReference type="EMBL" id="CP003837">
    <property type="protein sequence ID" value="AGH45592.1"/>
    <property type="molecule type" value="Genomic_DNA"/>
</dbReference>
<proteinExistence type="predicted"/>
<name>K7AKX2_9ALTE</name>
<gene>
    <name evidence="1" type="ORF">C427_3483</name>
</gene>